<dbReference type="EMBL" id="QJKK01000005">
    <property type="protein sequence ID" value="RAL24201.1"/>
    <property type="molecule type" value="Genomic_DNA"/>
</dbReference>
<feature type="transmembrane region" description="Helical" evidence="7">
    <location>
        <begin position="72"/>
        <end position="88"/>
    </location>
</feature>
<feature type="transmembrane region" description="Helical" evidence="7">
    <location>
        <begin position="48"/>
        <end position="66"/>
    </location>
</feature>
<accession>A0A364K4I5</accession>
<evidence type="ECO:0000256" key="1">
    <source>
        <dbReference type="ARBA" id="ARBA00004141"/>
    </source>
</evidence>
<keyword evidence="3" id="KW-0813">Transport</keyword>
<dbReference type="InterPro" id="IPR006043">
    <property type="entry name" value="NCS2"/>
</dbReference>
<evidence type="ECO:0000256" key="2">
    <source>
        <dbReference type="ARBA" id="ARBA00008821"/>
    </source>
</evidence>
<evidence type="ECO:0000313" key="9">
    <source>
        <dbReference type="Proteomes" id="UP000251213"/>
    </source>
</evidence>
<comment type="caution">
    <text evidence="8">The sequence shown here is derived from an EMBL/GenBank/DDBJ whole genome shotgun (WGS) entry which is preliminary data.</text>
</comment>
<feature type="transmembrane region" description="Helical" evidence="7">
    <location>
        <begin position="401"/>
        <end position="420"/>
    </location>
</feature>
<name>A0A364K4I5_9BACL</name>
<dbReference type="NCBIfam" id="NF037981">
    <property type="entry name" value="NCS2_1"/>
    <property type="match status" value="1"/>
</dbReference>
<keyword evidence="4 7" id="KW-0812">Transmembrane</keyword>
<comment type="similarity">
    <text evidence="2">Belongs to the nucleobase:cation symporter-2 (NCS2) (TC 2.A.40) family.</text>
</comment>
<keyword evidence="9" id="KW-1185">Reference proteome</keyword>
<proteinExistence type="inferred from homology"/>
<dbReference type="GO" id="GO:0005886">
    <property type="term" value="C:plasma membrane"/>
    <property type="evidence" value="ECO:0007669"/>
    <property type="project" value="TreeGrafter"/>
</dbReference>
<reference evidence="8 9" key="1">
    <citation type="submission" date="2018-06" db="EMBL/GenBank/DDBJ databases">
        <title>Thermoflavimicrobium daqus sp. nov., a thermophilic microbe isolated from Moutai-flavour Daqu.</title>
        <authorList>
            <person name="Wang X."/>
            <person name="Zhou H."/>
        </authorList>
    </citation>
    <scope>NUCLEOTIDE SEQUENCE [LARGE SCALE GENOMIC DNA]</scope>
    <source>
        <strain evidence="8 9">FBKL4.011</strain>
    </source>
</reference>
<feature type="transmembrane region" description="Helical" evidence="7">
    <location>
        <begin position="100"/>
        <end position="121"/>
    </location>
</feature>
<evidence type="ECO:0000256" key="4">
    <source>
        <dbReference type="ARBA" id="ARBA00022692"/>
    </source>
</evidence>
<keyword evidence="6 7" id="KW-0472">Membrane</keyword>
<feature type="transmembrane region" description="Helical" evidence="7">
    <location>
        <begin position="317"/>
        <end position="338"/>
    </location>
</feature>
<dbReference type="GO" id="GO:0042907">
    <property type="term" value="F:xanthine transmembrane transporter activity"/>
    <property type="evidence" value="ECO:0007669"/>
    <property type="project" value="TreeGrafter"/>
</dbReference>
<organism evidence="8 9">
    <name type="scientific">Thermoflavimicrobium daqui</name>
    <dbReference type="NCBI Taxonomy" id="2137476"/>
    <lineage>
        <taxon>Bacteria</taxon>
        <taxon>Bacillati</taxon>
        <taxon>Bacillota</taxon>
        <taxon>Bacilli</taxon>
        <taxon>Bacillales</taxon>
        <taxon>Thermoactinomycetaceae</taxon>
        <taxon>Thermoflavimicrobium</taxon>
    </lineage>
</organism>
<feature type="transmembrane region" description="Helical" evidence="7">
    <location>
        <begin position="186"/>
        <end position="206"/>
    </location>
</feature>
<dbReference type="PANTHER" id="PTHR42810:SF1">
    <property type="entry name" value="PURINE PERMEASE YWDJ-RELATED"/>
    <property type="match status" value="1"/>
</dbReference>
<keyword evidence="5 7" id="KW-1133">Transmembrane helix</keyword>
<protein>
    <submittedName>
        <fullName evidence="8">Xanthine permease</fullName>
    </submittedName>
</protein>
<evidence type="ECO:0000256" key="6">
    <source>
        <dbReference type="ARBA" id="ARBA00023136"/>
    </source>
</evidence>
<dbReference type="PANTHER" id="PTHR42810">
    <property type="entry name" value="PURINE PERMEASE C1399.01C-RELATED"/>
    <property type="match status" value="1"/>
</dbReference>
<gene>
    <name evidence="8" type="ORF">DL897_11010</name>
</gene>
<dbReference type="AlphaFoldDB" id="A0A364K4I5"/>
<comment type="subcellular location">
    <subcellularLocation>
        <location evidence="1">Membrane</location>
        <topology evidence="1">Multi-pass membrane protein</topology>
    </subcellularLocation>
</comment>
<dbReference type="OrthoDB" id="5597247at2"/>
<evidence type="ECO:0000256" key="5">
    <source>
        <dbReference type="ARBA" id="ARBA00022989"/>
    </source>
</evidence>
<dbReference type="Proteomes" id="UP000251213">
    <property type="component" value="Unassembled WGS sequence"/>
</dbReference>
<evidence type="ECO:0000313" key="8">
    <source>
        <dbReference type="EMBL" id="RAL24201.1"/>
    </source>
</evidence>
<evidence type="ECO:0000256" key="7">
    <source>
        <dbReference type="SAM" id="Phobius"/>
    </source>
</evidence>
<reference evidence="8 9" key="2">
    <citation type="submission" date="2018-06" db="EMBL/GenBank/DDBJ databases">
        <authorList>
            <person name="Zhirakovskaya E."/>
        </authorList>
    </citation>
    <scope>NUCLEOTIDE SEQUENCE [LARGE SCALE GENOMIC DNA]</scope>
    <source>
        <strain evidence="8 9">FBKL4.011</strain>
    </source>
</reference>
<evidence type="ECO:0000256" key="3">
    <source>
        <dbReference type="ARBA" id="ARBA00022448"/>
    </source>
</evidence>
<sequence length="433" mass="47088">MEKQHFYNGLSIFQWFIFLLANSIALPIVIGGVFHLSIEEISELMQRTFFVVGISSFLQGWLGHRYPIADGPGGSWVSVFVIFASIAIPQGQSTEETLQLLEGGLIVAGLLLFILGAAGLVTRLLFLFTPLVTGSFLLILSLQLSGIFLEGMIGIQGQSIMDYETVAISFGVFILVIILSNKGKGWIKSYAVLMGILLGWLLYFLLGKNSTTISEPVSLVKLPEIFAWGTPRLNTGMIITSILFTFILVSNKIAAVSAAKQVYPKSEKEDKQTMNRSIWTGGISHVISSLFSTIGIVPLPVSVGFIQLTGQKRIGPFLIASLALSCIAVIPPIVNFLALLPGPIASAALLASFVQVIGIAFQTLRKEDLDQRQLTILGVTLIISIGLMILPKGIFQGLPTILQYILNNGLLVGTIIVILLEQLWKKREKIVDC</sequence>
<feature type="transmembrane region" description="Helical" evidence="7">
    <location>
        <begin position="161"/>
        <end position="180"/>
    </location>
</feature>
<feature type="transmembrane region" description="Helical" evidence="7">
    <location>
        <begin position="344"/>
        <end position="364"/>
    </location>
</feature>
<dbReference type="Pfam" id="PF00860">
    <property type="entry name" value="Xan_ur_permease"/>
    <property type="match status" value="1"/>
</dbReference>
<feature type="transmembrane region" description="Helical" evidence="7">
    <location>
        <begin position="376"/>
        <end position="395"/>
    </location>
</feature>
<feature type="transmembrane region" description="Helical" evidence="7">
    <location>
        <begin position="127"/>
        <end position="149"/>
    </location>
</feature>
<feature type="transmembrane region" description="Helical" evidence="7">
    <location>
        <begin position="12"/>
        <end position="36"/>
    </location>
</feature>
<dbReference type="RefSeq" id="WP_113659194.1">
    <property type="nucleotide sequence ID" value="NZ_KZ845667.1"/>
</dbReference>